<keyword evidence="2" id="KW-1185">Reference proteome</keyword>
<protein>
    <submittedName>
        <fullName evidence="1">Uncharacterized protein</fullName>
    </submittedName>
</protein>
<organism evidence="1 2">
    <name type="scientific">Pontibacillus litoralis JSM 072002</name>
    <dbReference type="NCBI Taxonomy" id="1385512"/>
    <lineage>
        <taxon>Bacteria</taxon>
        <taxon>Bacillati</taxon>
        <taxon>Bacillota</taxon>
        <taxon>Bacilli</taxon>
        <taxon>Bacillales</taxon>
        <taxon>Bacillaceae</taxon>
        <taxon>Pontibacillus</taxon>
    </lineage>
</organism>
<dbReference type="EMBL" id="AVPG01000030">
    <property type="protein sequence ID" value="KGX84843.1"/>
    <property type="molecule type" value="Genomic_DNA"/>
</dbReference>
<dbReference type="AlphaFoldDB" id="A0A0A5G162"/>
<comment type="caution">
    <text evidence="1">The sequence shown here is derived from an EMBL/GenBank/DDBJ whole genome shotgun (WGS) entry which is preliminary data.</text>
</comment>
<accession>A0A0A5G162</accession>
<sequence>MFNGGSLFSHLPNTIIEINPSSQRLTPQQLKHLLRFIVGDLKGIKVGQWDEKIDLEGYTSEQVAKRLYVPNQRKQPFEDKDFPETYYYGVRNGNQVKVYNKAKQMKMKDGILLTRIERTNKVNPADRLSVDEFLNSEPADVFRGMKMIDIDMIDNRKRIKKLINKENTLVDAIQKMSDSDKHKLKRERGFKNPSVDIHMMFYSDLNDWLGSLRMLHVLAINEEGLWDMRDAIKEKSHHLHAIIENIVMKRMNDTIEQSRKTIHRINEYFNSPIELIHHYSN</sequence>
<dbReference type="Proteomes" id="UP000030401">
    <property type="component" value="Unassembled WGS sequence"/>
</dbReference>
<gene>
    <name evidence="1" type="ORF">N784_11745</name>
</gene>
<proteinExistence type="predicted"/>
<evidence type="ECO:0000313" key="1">
    <source>
        <dbReference type="EMBL" id="KGX84843.1"/>
    </source>
</evidence>
<evidence type="ECO:0000313" key="2">
    <source>
        <dbReference type="Proteomes" id="UP000030401"/>
    </source>
</evidence>
<reference evidence="1 2" key="1">
    <citation type="submission" date="2013-08" db="EMBL/GenBank/DDBJ databases">
        <authorList>
            <person name="Huang J."/>
            <person name="Wang G."/>
        </authorList>
    </citation>
    <scope>NUCLEOTIDE SEQUENCE [LARGE SCALE GENOMIC DNA]</scope>
    <source>
        <strain evidence="1 2">JSM 072002</strain>
    </source>
</reference>
<dbReference type="RefSeq" id="WP_036835994.1">
    <property type="nucleotide sequence ID" value="NZ_AVPG01000030.1"/>
</dbReference>
<dbReference type="STRING" id="1385512.N784_11745"/>
<name>A0A0A5G162_9BACI</name>